<dbReference type="InterPro" id="IPR019734">
    <property type="entry name" value="TPR_rpt"/>
</dbReference>
<sequence length="371" mass="41731">MSKQINPKFIHALLDDSSAKVPEKPTFKHLGGVYVKSVVNHIRKFELPFGKNNMMLRCTQCGAKGQYDVGVIAVNPEKPKDKQYSGYFRCKQCNAAGCWEEPLDIQLLIMAAMLSPYVSFPVHFGENMLSDGFRPTFGTDSEEHYLTLIAQDRQNALLWNKLGNVYKMGARPELAMAAYEKSIALDYMQIESHLSIAQLLQVLDDDKQAIFHYHQAMLFADRYEHLSDFQLRELVASAIANSLIITYESKYKLNPLPSAEDITAAGSKANLTATNLPRYLTLSSEDLTTFYPLAEAFLSPERPTPKRKVETKAQRVEAFIVKQTEPFTKAHIQQACPDVSLATINKVVAELRKAGKIDFTGHGTAVRWFTI</sequence>
<organism evidence="1 2">
    <name type="scientific">Caryophanon latum</name>
    <dbReference type="NCBI Taxonomy" id="33977"/>
    <lineage>
        <taxon>Bacteria</taxon>
        <taxon>Bacillati</taxon>
        <taxon>Bacillota</taxon>
        <taxon>Bacilli</taxon>
        <taxon>Bacillales</taxon>
        <taxon>Caryophanaceae</taxon>
        <taxon>Caryophanon</taxon>
    </lineage>
</organism>
<proteinExistence type="predicted"/>
<dbReference type="EMBL" id="MATO01000015">
    <property type="protein sequence ID" value="OCS92506.1"/>
    <property type="molecule type" value="Genomic_DNA"/>
</dbReference>
<dbReference type="Proteomes" id="UP000093482">
    <property type="component" value="Unassembled WGS sequence"/>
</dbReference>
<dbReference type="InterPro" id="IPR011990">
    <property type="entry name" value="TPR-like_helical_dom_sf"/>
</dbReference>
<dbReference type="Gene3D" id="1.25.40.10">
    <property type="entry name" value="Tetratricopeptide repeat domain"/>
    <property type="match status" value="1"/>
</dbReference>
<dbReference type="OrthoDB" id="1675022at2"/>
<comment type="caution">
    <text evidence="1">The sequence shown here is derived from an EMBL/GenBank/DDBJ whole genome shotgun (WGS) entry which is preliminary data.</text>
</comment>
<keyword evidence="2" id="KW-1185">Reference proteome</keyword>
<dbReference type="AlphaFoldDB" id="A0A1C0YZI4"/>
<evidence type="ECO:0000313" key="1">
    <source>
        <dbReference type="EMBL" id="OCS92506.1"/>
    </source>
</evidence>
<accession>A0A1C0YZI4</accession>
<evidence type="ECO:0000313" key="2">
    <source>
        <dbReference type="Proteomes" id="UP000093482"/>
    </source>
</evidence>
<dbReference type="SMART" id="SM00028">
    <property type="entry name" value="TPR"/>
    <property type="match status" value="2"/>
</dbReference>
<name>A0A1C0YZI4_9BACL</name>
<reference evidence="1 2" key="1">
    <citation type="submission" date="2016-07" db="EMBL/GenBank/DDBJ databases">
        <title>Caryophanon latum genome sequencing.</title>
        <authorList>
            <person name="Verma A."/>
            <person name="Pal Y."/>
            <person name="Krishnamurthi S."/>
        </authorList>
    </citation>
    <scope>NUCLEOTIDE SEQUENCE [LARGE SCALE GENOMIC DNA]</scope>
    <source>
        <strain evidence="1 2">DSM 14151</strain>
    </source>
</reference>
<gene>
    <name evidence="1" type="ORF">A6K76_06370</name>
</gene>
<protein>
    <submittedName>
        <fullName evidence="1">Uncharacterized protein</fullName>
    </submittedName>
</protein>
<dbReference type="SUPFAM" id="SSF48452">
    <property type="entry name" value="TPR-like"/>
    <property type="match status" value="1"/>
</dbReference>
<dbReference type="RefSeq" id="WP_066462323.1">
    <property type="nucleotide sequence ID" value="NZ_MATO01000015.1"/>
</dbReference>